<name>A0A0B2VC72_TOXCA</name>
<dbReference type="EMBL" id="JPKZ01001591">
    <property type="protein sequence ID" value="KHN81106.1"/>
    <property type="molecule type" value="Genomic_DNA"/>
</dbReference>
<keyword evidence="2" id="KW-1185">Reference proteome</keyword>
<organism evidence="1 2">
    <name type="scientific">Toxocara canis</name>
    <name type="common">Canine roundworm</name>
    <dbReference type="NCBI Taxonomy" id="6265"/>
    <lineage>
        <taxon>Eukaryota</taxon>
        <taxon>Metazoa</taxon>
        <taxon>Ecdysozoa</taxon>
        <taxon>Nematoda</taxon>
        <taxon>Chromadorea</taxon>
        <taxon>Rhabditida</taxon>
        <taxon>Spirurina</taxon>
        <taxon>Ascaridomorpha</taxon>
        <taxon>Ascaridoidea</taxon>
        <taxon>Toxocaridae</taxon>
        <taxon>Toxocara</taxon>
    </lineage>
</organism>
<accession>A0A0B2VC72</accession>
<evidence type="ECO:0000313" key="2">
    <source>
        <dbReference type="Proteomes" id="UP000031036"/>
    </source>
</evidence>
<protein>
    <submittedName>
        <fullName evidence="1">Uncharacterized protein</fullName>
    </submittedName>
</protein>
<reference evidence="1 2" key="1">
    <citation type="submission" date="2014-11" db="EMBL/GenBank/DDBJ databases">
        <title>Genetic blueprint of the zoonotic pathogen Toxocara canis.</title>
        <authorList>
            <person name="Zhu X.-Q."/>
            <person name="Korhonen P.K."/>
            <person name="Cai H."/>
            <person name="Young N.D."/>
            <person name="Nejsum P."/>
            <person name="von Samson-Himmelstjerna G."/>
            <person name="Boag P.R."/>
            <person name="Tan P."/>
            <person name="Li Q."/>
            <person name="Min J."/>
            <person name="Yang Y."/>
            <person name="Wang X."/>
            <person name="Fang X."/>
            <person name="Hall R.S."/>
            <person name="Hofmann A."/>
            <person name="Sternberg P.W."/>
            <person name="Jex A.R."/>
            <person name="Gasser R.B."/>
        </authorList>
    </citation>
    <scope>NUCLEOTIDE SEQUENCE [LARGE SCALE GENOMIC DNA]</scope>
    <source>
        <strain evidence="1">PN_DK_2014</strain>
    </source>
</reference>
<dbReference type="AlphaFoldDB" id="A0A0B2VC72"/>
<sequence>MFMRLLLRGYRTTIILATFMLLYTYSFPQMMHGGPSPIMPGTVIGNAWDGLNARWHGISPGCLGWRYANQPPYGWGGGWNRWGNRWNNAFYNTHNQRSGSFYPWNGGYGWSGVGY</sequence>
<dbReference type="Proteomes" id="UP000031036">
    <property type="component" value="Unassembled WGS sequence"/>
</dbReference>
<evidence type="ECO:0000313" key="1">
    <source>
        <dbReference type="EMBL" id="KHN81106.1"/>
    </source>
</evidence>
<comment type="caution">
    <text evidence="1">The sequence shown here is derived from an EMBL/GenBank/DDBJ whole genome shotgun (WGS) entry which is preliminary data.</text>
</comment>
<proteinExistence type="predicted"/>
<gene>
    <name evidence="1" type="ORF">Tcan_05295</name>
</gene>